<reference evidence="2 3" key="1">
    <citation type="submission" date="2016-10" db="EMBL/GenBank/DDBJ databases">
        <authorList>
            <person name="de Groot N.N."/>
        </authorList>
    </citation>
    <scope>NUCLEOTIDE SEQUENCE [LARGE SCALE GENOMIC DNA]</scope>
    <source>
        <strain evidence="2 3">DSM 10495</strain>
    </source>
</reference>
<proteinExistence type="predicted"/>
<dbReference type="RefSeq" id="WP_066216883.1">
    <property type="nucleotide sequence ID" value="NZ_FNSN01000003.1"/>
</dbReference>
<evidence type="ECO:0000313" key="3">
    <source>
        <dbReference type="Proteomes" id="UP000182652"/>
    </source>
</evidence>
<keyword evidence="3" id="KW-1185">Reference proteome</keyword>
<dbReference type="InterPro" id="IPR052897">
    <property type="entry name" value="Sec-Metab_Biosynth_Hydrolase"/>
</dbReference>
<dbReference type="GO" id="GO:0003824">
    <property type="term" value="F:catalytic activity"/>
    <property type="evidence" value="ECO:0007669"/>
    <property type="project" value="UniProtKB-ARBA"/>
</dbReference>
<dbReference type="Pfam" id="PF12697">
    <property type="entry name" value="Abhydrolase_6"/>
    <property type="match status" value="1"/>
</dbReference>
<accession>A0A1H4SA34</accession>
<dbReference type="PANTHER" id="PTHR37017">
    <property type="entry name" value="AB HYDROLASE-1 DOMAIN-CONTAINING PROTEIN-RELATED"/>
    <property type="match status" value="1"/>
</dbReference>
<dbReference type="PANTHER" id="PTHR37017:SF11">
    <property type="entry name" value="ESTERASE_LIPASE_THIOESTERASE DOMAIN-CONTAINING PROTEIN"/>
    <property type="match status" value="1"/>
</dbReference>
<dbReference type="AlphaFoldDB" id="A0A1H4SA34"/>
<dbReference type="Gene3D" id="3.40.50.1820">
    <property type="entry name" value="alpha/beta hydrolase"/>
    <property type="match status" value="1"/>
</dbReference>
<dbReference type="Proteomes" id="UP000182652">
    <property type="component" value="Unassembled WGS sequence"/>
</dbReference>
<gene>
    <name evidence="2" type="ORF">SAMN04489745_2796</name>
</gene>
<name>A0A1H4SA34_9MICC</name>
<dbReference type="SUPFAM" id="SSF53474">
    <property type="entry name" value="alpha/beta-Hydrolases"/>
    <property type="match status" value="1"/>
</dbReference>
<dbReference type="STRING" id="156980.SAMN04489745_2796"/>
<evidence type="ECO:0000259" key="1">
    <source>
        <dbReference type="Pfam" id="PF12697"/>
    </source>
</evidence>
<evidence type="ECO:0000313" key="2">
    <source>
        <dbReference type="EMBL" id="SEC40929.1"/>
    </source>
</evidence>
<dbReference type="InterPro" id="IPR000073">
    <property type="entry name" value="AB_hydrolase_1"/>
</dbReference>
<sequence>MDLLLVPGLWLDASSWDEVSPGLIAAGHRPHPLTLPGVGAPAAESSSLTIDDWVAATVTQIDALDGPVVLVGHSGGGNVVWGAADARPDKVSRVILVDTAVPPPGAMISEFDVVDGVIPFPGWDFFDEEEVYDLTPEVRERAANATFSVPAQVPTGPISLTDERRYDVPVTVLSGGMDEEQFRAALAQWGAFADEAAAVKSLDVVTIGSGHWPQFSVPERLTGLIAEAASR</sequence>
<dbReference type="InterPro" id="IPR029058">
    <property type="entry name" value="AB_hydrolase_fold"/>
</dbReference>
<organism evidence="2 3">
    <name type="scientific">Arthrobacter woluwensis</name>
    <dbReference type="NCBI Taxonomy" id="156980"/>
    <lineage>
        <taxon>Bacteria</taxon>
        <taxon>Bacillati</taxon>
        <taxon>Actinomycetota</taxon>
        <taxon>Actinomycetes</taxon>
        <taxon>Micrococcales</taxon>
        <taxon>Micrococcaceae</taxon>
        <taxon>Arthrobacter</taxon>
    </lineage>
</organism>
<feature type="domain" description="AB hydrolase-1" evidence="1">
    <location>
        <begin position="3"/>
        <end position="221"/>
    </location>
</feature>
<protein>
    <submittedName>
        <fullName evidence="2">Pimeloyl-ACP methyl ester carboxylesterase</fullName>
    </submittedName>
</protein>
<dbReference type="EMBL" id="FNSN01000003">
    <property type="protein sequence ID" value="SEC40929.1"/>
    <property type="molecule type" value="Genomic_DNA"/>
</dbReference>